<dbReference type="EMBL" id="BART01007086">
    <property type="protein sequence ID" value="GAG53973.1"/>
    <property type="molecule type" value="Genomic_DNA"/>
</dbReference>
<proteinExistence type="predicted"/>
<dbReference type="InterPro" id="IPR001509">
    <property type="entry name" value="Epimerase_deHydtase"/>
</dbReference>
<accession>X0Z0H3</accession>
<dbReference type="PRINTS" id="PR01713">
    <property type="entry name" value="NUCEPIMERASE"/>
</dbReference>
<dbReference type="AlphaFoldDB" id="X0Z0H3"/>
<evidence type="ECO:0000313" key="3">
    <source>
        <dbReference type="EMBL" id="GAG53973.1"/>
    </source>
</evidence>
<evidence type="ECO:0000259" key="2">
    <source>
        <dbReference type="Pfam" id="PF01370"/>
    </source>
</evidence>
<organism evidence="3">
    <name type="scientific">marine sediment metagenome</name>
    <dbReference type="NCBI Taxonomy" id="412755"/>
    <lineage>
        <taxon>unclassified sequences</taxon>
        <taxon>metagenomes</taxon>
        <taxon>ecological metagenomes</taxon>
    </lineage>
</organism>
<dbReference type="PANTHER" id="PTHR43574">
    <property type="entry name" value="EPIMERASE-RELATED"/>
    <property type="match status" value="1"/>
</dbReference>
<feature type="domain" description="NAD-dependent epimerase/dehydratase" evidence="2">
    <location>
        <begin position="15"/>
        <end position="178"/>
    </location>
</feature>
<dbReference type="Pfam" id="PF01370">
    <property type="entry name" value="Epimerase"/>
    <property type="match status" value="1"/>
</dbReference>
<dbReference type="Gene3D" id="3.40.50.720">
    <property type="entry name" value="NAD(P)-binding Rossmann-like Domain"/>
    <property type="match status" value="1"/>
</dbReference>
<gene>
    <name evidence="3" type="ORF">S01H4_16171</name>
</gene>
<dbReference type="InterPro" id="IPR036291">
    <property type="entry name" value="NAD(P)-bd_dom_sf"/>
</dbReference>
<comment type="caution">
    <text evidence="3">The sequence shown here is derived from an EMBL/GenBank/DDBJ whole genome shotgun (WGS) entry which is preliminary data.</text>
</comment>
<evidence type="ECO:0000256" key="1">
    <source>
        <dbReference type="ARBA" id="ARBA00023027"/>
    </source>
</evidence>
<protein>
    <recommendedName>
        <fullName evidence="2">NAD-dependent epimerase/dehydratase domain-containing protein</fullName>
    </recommendedName>
</protein>
<reference evidence="3" key="1">
    <citation type="journal article" date="2014" name="Front. Microbiol.">
        <title>High frequency of phylogenetically diverse reductive dehalogenase-homologous genes in deep subseafloor sedimentary metagenomes.</title>
        <authorList>
            <person name="Kawai M."/>
            <person name="Futagami T."/>
            <person name="Toyoda A."/>
            <person name="Takaki Y."/>
            <person name="Nishi S."/>
            <person name="Hori S."/>
            <person name="Arai W."/>
            <person name="Tsubouchi T."/>
            <person name="Morono Y."/>
            <person name="Uchiyama I."/>
            <person name="Ito T."/>
            <person name="Fujiyama A."/>
            <person name="Inagaki F."/>
            <person name="Takami H."/>
        </authorList>
    </citation>
    <scope>NUCLEOTIDE SEQUENCE</scope>
    <source>
        <strain evidence="3">Expedition CK06-06</strain>
    </source>
</reference>
<dbReference type="SUPFAM" id="SSF51735">
    <property type="entry name" value="NAD(P)-binding Rossmann-fold domains"/>
    <property type="match status" value="1"/>
</dbReference>
<dbReference type="Gene3D" id="3.90.25.10">
    <property type="entry name" value="UDP-galactose 4-epimerase, domain 1"/>
    <property type="match status" value="1"/>
</dbReference>
<sequence length="262" mass="29990">MANLCSGYLSLISRKSIEEPYRYIRNNLVASITVLRAAGEYGIQKVILASSSSVYGDSAIQRNQDVPGVNLLGCGEKYQVAQPLSPYAMTKRAMELSGYTYHKLYGYDVIIPRFFTVYGEAGRPDMAYFKFIRKLYHGKSIDVYGDGRQLRDFTYIDDIVDGLMALREVEGYEIINLGSSNPISLNTMIDHIKDYLAIVDIDINYSEIQAGDVWATYADITKAKDILNWTPQWSFDDGIHETVRWYRENHETLKEDYEINFE</sequence>
<name>X0Z0H3_9ZZZZ</name>
<keyword evidence="1" id="KW-0520">NAD</keyword>